<keyword evidence="1" id="KW-0472">Membrane</keyword>
<dbReference type="AlphaFoldDB" id="A0AAW1I9U6"/>
<evidence type="ECO:0000313" key="2">
    <source>
        <dbReference type="EMBL" id="KAK9685984.1"/>
    </source>
</evidence>
<accession>A0AAW1I9U6</accession>
<dbReference type="EMBL" id="JASPKY010000736">
    <property type="protein sequence ID" value="KAK9685984.1"/>
    <property type="molecule type" value="Genomic_DNA"/>
</dbReference>
<proteinExistence type="predicted"/>
<organism evidence="2 3">
    <name type="scientific">Popillia japonica</name>
    <name type="common">Japanese beetle</name>
    <dbReference type="NCBI Taxonomy" id="7064"/>
    <lineage>
        <taxon>Eukaryota</taxon>
        <taxon>Metazoa</taxon>
        <taxon>Ecdysozoa</taxon>
        <taxon>Arthropoda</taxon>
        <taxon>Hexapoda</taxon>
        <taxon>Insecta</taxon>
        <taxon>Pterygota</taxon>
        <taxon>Neoptera</taxon>
        <taxon>Endopterygota</taxon>
        <taxon>Coleoptera</taxon>
        <taxon>Polyphaga</taxon>
        <taxon>Scarabaeiformia</taxon>
        <taxon>Scarabaeidae</taxon>
        <taxon>Rutelinae</taxon>
        <taxon>Popillia</taxon>
    </lineage>
</organism>
<dbReference type="SUPFAM" id="SSF49265">
    <property type="entry name" value="Fibronectin type III"/>
    <property type="match status" value="1"/>
</dbReference>
<comment type="caution">
    <text evidence="2">The sequence shown here is derived from an EMBL/GenBank/DDBJ whole genome shotgun (WGS) entry which is preliminary data.</text>
</comment>
<evidence type="ECO:0000313" key="3">
    <source>
        <dbReference type="Proteomes" id="UP001458880"/>
    </source>
</evidence>
<keyword evidence="1" id="KW-1133">Transmembrane helix</keyword>
<feature type="transmembrane region" description="Helical" evidence="1">
    <location>
        <begin position="12"/>
        <end position="35"/>
    </location>
</feature>
<keyword evidence="1" id="KW-0812">Transmembrane</keyword>
<dbReference type="Proteomes" id="UP001458880">
    <property type="component" value="Unassembled WGS sequence"/>
</dbReference>
<evidence type="ECO:0000256" key="1">
    <source>
        <dbReference type="SAM" id="Phobius"/>
    </source>
</evidence>
<keyword evidence="3" id="KW-1185">Reference proteome</keyword>
<sequence length="242" mass="27394">MRLIDQDETILGIIAYSSLALLGISAVVITTLLILEDSNENIYECLVPDPPPDISFTPYDNGTLKVSWTTFETDRECGVNYYLMFSYKGREWDSFTSNDFMILENLYDCSLFIVRIWSVDNRGKTSTYHIEDNFYVKPTTITDVQNIKISPSSVGMMTITWDPPLNANECNIVYTVSISNSDDSTDQDSCGNLTSRMCILREYCNTTTNTMDINILTEIEGTLIQGNTSISHDCFYNSTMSF</sequence>
<evidence type="ECO:0008006" key="4">
    <source>
        <dbReference type="Google" id="ProtNLM"/>
    </source>
</evidence>
<gene>
    <name evidence="2" type="ORF">QE152_g37541</name>
</gene>
<name>A0AAW1I9U6_POPJA</name>
<reference evidence="2 3" key="1">
    <citation type="journal article" date="2024" name="BMC Genomics">
        <title>De novo assembly and annotation of Popillia japonica's genome with initial clues to its potential as an invasive pest.</title>
        <authorList>
            <person name="Cucini C."/>
            <person name="Boschi S."/>
            <person name="Funari R."/>
            <person name="Cardaioli E."/>
            <person name="Iannotti N."/>
            <person name="Marturano G."/>
            <person name="Paoli F."/>
            <person name="Bruttini M."/>
            <person name="Carapelli A."/>
            <person name="Frati F."/>
            <person name="Nardi F."/>
        </authorList>
    </citation>
    <scope>NUCLEOTIDE SEQUENCE [LARGE SCALE GENOMIC DNA]</scope>
    <source>
        <strain evidence="2">DMR45628</strain>
    </source>
</reference>
<protein>
    <recommendedName>
        <fullName evidence="4">Fibronectin type-III domain-containing protein</fullName>
    </recommendedName>
</protein>
<dbReference type="InterPro" id="IPR036116">
    <property type="entry name" value="FN3_sf"/>
</dbReference>